<accession>A0A1I1HBY1</accession>
<sequence>MRYNRLGASGLKVSALQLGTMTFGGKGVFARTGNTDVAGARRMIDMAVDAGVNMLDTANAYSGGASEEIIGEVLMGRRNDVLLATKARFPTGPGPNDRGLSRHHLIAACEDSLRRLKTDHIDLYWCHEWDGQTPVEETLCALDDLTRAGKIRYFGVSNFSGWHLMKYLAAAERDNVVRPIAQQIHYTLQARDAERELLPIGVDQQVDAVIWSPLAGGLLTGKYRRNQPEPEGTRRAEEWDEPPIYDVDALYDIIEALIEVSEEHGDATPAQVALAWLLGRPGVSSLIVGARTEAQLEANLKAAEITLAPEAEAKLEQVSRPSLAYPYWHQRNTVPDRLSPADLALLAPYLDG</sequence>
<dbReference type="OrthoDB" id="9803483at2"/>
<proteinExistence type="predicted"/>
<dbReference type="InterPro" id="IPR020471">
    <property type="entry name" value="AKR"/>
</dbReference>
<dbReference type="Gene3D" id="3.20.20.100">
    <property type="entry name" value="NADP-dependent oxidoreductase domain"/>
    <property type="match status" value="1"/>
</dbReference>
<dbReference type="InterPro" id="IPR036812">
    <property type="entry name" value="NAD(P)_OxRdtase_dom_sf"/>
</dbReference>
<dbReference type="RefSeq" id="WP_093360083.1">
    <property type="nucleotide sequence ID" value="NZ_FOLG01000003.1"/>
</dbReference>
<dbReference type="AlphaFoldDB" id="A0A1I1HBY1"/>
<dbReference type="InterPro" id="IPR050523">
    <property type="entry name" value="AKR_Detox_Biosynth"/>
</dbReference>
<dbReference type="PANTHER" id="PTHR43364:SF18">
    <property type="entry name" value="OXIDOREDUCTASE"/>
    <property type="match status" value="1"/>
</dbReference>
<dbReference type="GO" id="GO:0005829">
    <property type="term" value="C:cytosol"/>
    <property type="evidence" value="ECO:0007669"/>
    <property type="project" value="TreeGrafter"/>
</dbReference>
<dbReference type="PRINTS" id="PR00069">
    <property type="entry name" value="ALDKETRDTASE"/>
</dbReference>
<dbReference type="PANTHER" id="PTHR43364">
    <property type="entry name" value="NADH-SPECIFIC METHYLGLYOXAL REDUCTASE-RELATED"/>
    <property type="match status" value="1"/>
</dbReference>
<dbReference type="InterPro" id="IPR023210">
    <property type="entry name" value="NADP_OxRdtase_dom"/>
</dbReference>
<dbReference type="FunFam" id="3.20.20.100:FF:000004">
    <property type="entry name" value="Oxidoreductase, aldo/keto reductase"/>
    <property type="match status" value="1"/>
</dbReference>
<evidence type="ECO:0000313" key="3">
    <source>
        <dbReference type="EMBL" id="SFC21464.1"/>
    </source>
</evidence>
<dbReference type="GO" id="GO:0016491">
    <property type="term" value="F:oxidoreductase activity"/>
    <property type="evidence" value="ECO:0007669"/>
    <property type="project" value="UniProtKB-KW"/>
</dbReference>
<organism evidence="3 4">
    <name type="scientific">Tropicimonas isoalkanivorans</name>
    <dbReference type="NCBI Taxonomy" id="441112"/>
    <lineage>
        <taxon>Bacteria</taxon>
        <taxon>Pseudomonadati</taxon>
        <taxon>Pseudomonadota</taxon>
        <taxon>Alphaproteobacteria</taxon>
        <taxon>Rhodobacterales</taxon>
        <taxon>Roseobacteraceae</taxon>
        <taxon>Tropicimonas</taxon>
    </lineage>
</organism>
<evidence type="ECO:0000313" key="4">
    <source>
        <dbReference type="Proteomes" id="UP000198728"/>
    </source>
</evidence>
<dbReference type="Pfam" id="PF00248">
    <property type="entry name" value="Aldo_ket_red"/>
    <property type="match status" value="1"/>
</dbReference>
<dbReference type="SUPFAM" id="SSF51430">
    <property type="entry name" value="NAD(P)-linked oxidoreductase"/>
    <property type="match status" value="1"/>
</dbReference>
<protein>
    <submittedName>
        <fullName evidence="3">Predicted oxidoreductase</fullName>
    </submittedName>
</protein>
<dbReference type="STRING" id="441112.SAMN04488094_10398"/>
<keyword evidence="1" id="KW-0560">Oxidoreductase</keyword>
<dbReference type="CDD" id="cd19091">
    <property type="entry name" value="AKR_PsAKR"/>
    <property type="match status" value="1"/>
</dbReference>
<dbReference type="EMBL" id="FOLG01000003">
    <property type="protein sequence ID" value="SFC21464.1"/>
    <property type="molecule type" value="Genomic_DNA"/>
</dbReference>
<feature type="domain" description="NADP-dependent oxidoreductase" evidence="2">
    <location>
        <begin position="16"/>
        <end position="318"/>
    </location>
</feature>
<reference evidence="3 4" key="1">
    <citation type="submission" date="2016-10" db="EMBL/GenBank/DDBJ databases">
        <authorList>
            <person name="de Groot N.N."/>
        </authorList>
    </citation>
    <scope>NUCLEOTIDE SEQUENCE [LARGE SCALE GENOMIC DNA]</scope>
    <source>
        <strain evidence="3 4">DSM 19548</strain>
    </source>
</reference>
<dbReference type="Proteomes" id="UP000198728">
    <property type="component" value="Unassembled WGS sequence"/>
</dbReference>
<evidence type="ECO:0000256" key="1">
    <source>
        <dbReference type="ARBA" id="ARBA00023002"/>
    </source>
</evidence>
<name>A0A1I1HBY1_9RHOB</name>
<gene>
    <name evidence="3" type="ORF">SAMN04488094_10398</name>
</gene>
<keyword evidence="4" id="KW-1185">Reference proteome</keyword>
<evidence type="ECO:0000259" key="2">
    <source>
        <dbReference type="Pfam" id="PF00248"/>
    </source>
</evidence>